<organism evidence="1 2">
    <name type="scientific">Pistacia integerrima</name>
    <dbReference type="NCBI Taxonomy" id="434235"/>
    <lineage>
        <taxon>Eukaryota</taxon>
        <taxon>Viridiplantae</taxon>
        <taxon>Streptophyta</taxon>
        <taxon>Embryophyta</taxon>
        <taxon>Tracheophyta</taxon>
        <taxon>Spermatophyta</taxon>
        <taxon>Magnoliopsida</taxon>
        <taxon>eudicotyledons</taxon>
        <taxon>Gunneridae</taxon>
        <taxon>Pentapetalae</taxon>
        <taxon>rosids</taxon>
        <taxon>malvids</taxon>
        <taxon>Sapindales</taxon>
        <taxon>Anacardiaceae</taxon>
        <taxon>Pistacia</taxon>
    </lineage>
</organism>
<protein>
    <submittedName>
        <fullName evidence="1">Uncharacterized protein</fullName>
    </submittedName>
</protein>
<reference evidence="2" key="1">
    <citation type="journal article" date="2023" name="G3 (Bethesda)">
        <title>Genome assembly and association tests identify interacting loci associated with vigor, precocity, and sex in interspecific pistachio rootstocks.</title>
        <authorList>
            <person name="Palmer W."/>
            <person name="Jacygrad E."/>
            <person name="Sagayaradj S."/>
            <person name="Cavanaugh K."/>
            <person name="Han R."/>
            <person name="Bertier L."/>
            <person name="Beede B."/>
            <person name="Kafkas S."/>
            <person name="Golino D."/>
            <person name="Preece J."/>
            <person name="Michelmore R."/>
        </authorList>
    </citation>
    <scope>NUCLEOTIDE SEQUENCE [LARGE SCALE GENOMIC DNA]</scope>
</reference>
<gene>
    <name evidence="1" type="ORF">Pint_14465</name>
</gene>
<proteinExistence type="predicted"/>
<comment type="caution">
    <text evidence="1">The sequence shown here is derived from an EMBL/GenBank/DDBJ whole genome shotgun (WGS) entry which is preliminary data.</text>
</comment>
<dbReference type="EMBL" id="CM047743">
    <property type="protein sequence ID" value="KAJ0031872.1"/>
    <property type="molecule type" value="Genomic_DNA"/>
</dbReference>
<evidence type="ECO:0000313" key="1">
    <source>
        <dbReference type="EMBL" id="KAJ0031872.1"/>
    </source>
</evidence>
<name>A0ACC0YBW2_9ROSI</name>
<evidence type="ECO:0000313" key="2">
    <source>
        <dbReference type="Proteomes" id="UP001163603"/>
    </source>
</evidence>
<sequence>MVSSHEGNGGDGKKEGIGAATRGMKVERRRAKARDKSDEDNFTCQEEVWLHRWGVKPPSKIQLEQEDWWDNKLHVGIMDTEHN</sequence>
<dbReference type="Proteomes" id="UP001163603">
    <property type="component" value="Chromosome 8"/>
</dbReference>
<keyword evidence="2" id="KW-1185">Reference proteome</keyword>
<accession>A0ACC0YBW2</accession>